<feature type="compositionally biased region" description="Polar residues" evidence="1">
    <location>
        <begin position="2080"/>
        <end position="2096"/>
    </location>
</feature>
<proteinExistence type="predicted"/>
<feature type="region of interest" description="Disordered" evidence="1">
    <location>
        <begin position="1871"/>
        <end position="1910"/>
    </location>
</feature>
<dbReference type="EMBL" id="GEEE01013541">
    <property type="protein sequence ID" value="JAP49684.1"/>
    <property type="molecule type" value="Transcribed_RNA"/>
</dbReference>
<reference evidence="2" key="1">
    <citation type="submission" date="2016-01" db="EMBL/GenBank/DDBJ databases">
        <title>Reference transcriptome for the parasite Schistocephalus solidus: insights into the molecular evolution of parasitism.</title>
        <authorList>
            <person name="Hebert F.O."/>
            <person name="Grambauer S."/>
            <person name="Barber I."/>
            <person name="Landry C.R."/>
            <person name="Aubin-Horth N."/>
        </authorList>
    </citation>
    <scope>NUCLEOTIDE SEQUENCE</scope>
</reference>
<gene>
    <name evidence="2" type="ORF">TR147486</name>
</gene>
<evidence type="ECO:0000313" key="2">
    <source>
        <dbReference type="EMBL" id="JAP49684.1"/>
    </source>
</evidence>
<feature type="compositionally biased region" description="Low complexity" evidence="1">
    <location>
        <begin position="1901"/>
        <end position="1910"/>
    </location>
</feature>
<accession>A0A0X3PCV0</accession>
<organism evidence="2">
    <name type="scientific">Schistocephalus solidus</name>
    <name type="common">Tapeworm</name>
    <dbReference type="NCBI Taxonomy" id="70667"/>
    <lineage>
        <taxon>Eukaryota</taxon>
        <taxon>Metazoa</taxon>
        <taxon>Spiralia</taxon>
        <taxon>Lophotrochozoa</taxon>
        <taxon>Platyhelminthes</taxon>
        <taxon>Cestoda</taxon>
        <taxon>Eucestoda</taxon>
        <taxon>Diphyllobothriidea</taxon>
        <taxon>Diphyllobothriidae</taxon>
        <taxon>Schistocephalus</taxon>
    </lineage>
</organism>
<evidence type="ECO:0000256" key="1">
    <source>
        <dbReference type="SAM" id="MobiDB-lite"/>
    </source>
</evidence>
<name>A0A0X3PCV0_SCHSO</name>
<protein>
    <submittedName>
        <fullName evidence="2">Uncharacterized protein</fullName>
    </submittedName>
</protein>
<sequence>MQCASAIRRIALPDAEVTETHLAIELLTVKEQLSSAFPYFTQERKIPPEVSEQVNVFVSKFASQMSISSGFSYALYEEFARQRSLSILAAQSMISSPSHAVHVTEELQKLYWNERIALVQLYKVACSHWLNCWSVTADCVFTLTSFKSHQELVQMLISHVDILYGETEDLLKTSFYHTQIPPDTSIDSQICQKLQEATVTLEAVLIGVSGLPSSPTSRENAALFSKILDVFWKTSFYSKKELLLICSSYRGLIDRIRSLQCLILIRAACLDAESLFTTESEMRGESGHFLFDTRLISRLLTSVSNLGTQRADGLFLLFAAVCGSSFSLEETDHDNSAQDDLIITASRYAVTAINQLNVFQFLLDLLVNTEPLKPMNPTHLRPQGSFELFHLPDSMSVIGLCEHLAAFDLLTFMAKQITLESLDRDPGSPTNQNLFVKILSKALSALVQCSGSIGMLSRSADPSAMGSLNIGSRVLPVIESVAQRFPYDLDFLDLCTALLSSTEERNDATVELVAQLICSVPYFAQPMTDEIAAALSPVKAEAVEGAETREQDMAVLLRQHWALPTDVLAHRGFNQYAVSLSPGTRSILRPKLGLIVWQHEYSVWPVLNAIVAAAEYSFSAENFGLSADKNPPRSGSRSILQPSQPALAAARLETAFSRLATCLDFVDACLLAGIEPGRCLAITDTMWNLVTGVFTEFFSTEITGGRQDRFRQGPSPHVQRAPNSAFNEVLISLTCDRLLPCLLRLTTHAIAYLQDTDGSDNLAAGDHPGHMPMHPLAVLRSKYSLSAFHRLYSDRIILPEAVHLASPNRPDLPKYTLSDCCLLRLIVDSPTDWYPSVPPSPSTRYRLISAYLDLALAVLEGERLAYLAGCSIDGYEQSSPSYLPTASPLLAFLVFCVNFVIEVCQPGTSELAVKGSLQPLRDVCQRSDLFSLLNKALIFLVDLLTTHHLEEPSKESEDKSLSHVYAPGFYGIQTYARELLASHEAILSCFVALTTVPVSSLQLPADSLVFDFLRFPTRLQTDQRFVLVLGQPKERSTWLSLTLIHLLFPPQVDATSAPQSCLLECLKGVLTTQGEAYFLKILRFLDFQCSTGLSRAAVNILKKMVQYSDKLVSPFLGKISTNLQNIILQRLASPSSDQITRSSLFDWLAEAVLFDALKGPGPSLFQGSGFTILRILSSPPKFSKSDNNESNDRASEQPLDVLSVLISTLNEIDVDIQEEVDGTTVALYWSVLKLISAIWLQPSNPFRLQLNDKGTLWSSISGPFLNLLSTLESHEATLSTIELEVTSYLPAILSVELYEYIKYGQPIPADVFSLCSKLVDSRVLQRWTKVAFRCISDHSTDSLPQPKEPLYQALLWSFTRWKSLFSVLLKSSQLQGDNNSKSDDLKISSQCVLELFDSWLDNVLVLVLTTNSETVTLLLDQLAVCLGCAISYLIRTNNTIQAADWFTRVVTILAQQRQYVSESQKLTFSHFQADLLAILCRLVQYIDSSLSDGQPSSPTNQDIDKSLERLLTLCFDYLHSISLKTRISTADREVFIQTVNILQSIWDYFDSYQLICTLTDCGTLNNLLVIFTEHSRTRNGASFCQALLLLLLRLLTPATTGLPATTVTVSSHAAASGLYPNLSIRAPVTTSSSLSLRQAELVASYSDLLTQGLRLPSVEKLSRWLSQDEACEVSAPSEGQSLSTAVPTTGDGGSWCELILSELRLLTLLSHQLGSPGHRSIASLITGFMQDNQDQLSAMAFWWISDLRERVYTSTVSSHTKVLEPFSDLIESGSVRPHRMALAEAVFEFYWSVLKSSDVHNLVSPPCLALSTLFADSSIVGTAAGGGSIQMNSSRGSTIHVPADVWNTVCSMVIGESQVCALLLLRPGTSPKHTKDTTTAPTGSKISTRSSETSRLQQAPASPSLASGSESSAVKSRSSLLEPCLLPLVRLLAVCLRLLALSTPLLDSLSFASVAEISTTMPITTLSFASPSLEISDSLSFGTLFSIARSSSQLLTSQYKLLSHLPSEAYGSRMALTNALREVHELVFAFIFSQATLWLLSPRIESSDKHILSREFSVEFQSYNFFGRSSRRSQKFRGRNSLSARQSPYTRSTATPDSPVKGTRATAIHADVPDEPQGSDLVFLKFSESFIEFLK</sequence>
<feature type="compositionally biased region" description="Polar residues" evidence="1">
    <location>
        <begin position="1877"/>
        <end position="1900"/>
    </location>
</feature>
<feature type="region of interest" description="Disordered" evidence="1">
    <location>
        <begin position="2076"/>
        <end position="2102"/>
    </location>
</feature>